<protein>
    <submittedName>
        <fullName evidence="5">Myb-like domain-containing protein</fullName>
    </submittedName>
</protein>
<dbReference type="CDD" id="cd00167">
    <property type="entry name" value="SANT"/>
    <property type="match status" value="1"/>
</dbReference>
<dbReference type="InterPro" id="IPR001005">
    <property type="entry name" value="SANT/Myb"/>
</dbReference>
<keyword evidence="4" id="KW-1185">Reference proteome</keyword>
<evidence type="ECO:0000256" key="1">
    <source>
        <dbReference type="SAM" id="MobiDB-lite"/>
    </source>
</evidence>
<name>A0A183D2K1_9BILA</name>
<dbReference type="WBParaSite" id="GPUH_0000294701-mRNA-1">
    <property type="protein sequence ID" value="GPUH_0000294701-mRNA-1"/>
    <property type="gene ID" value="GPUH_0000294701"/>
</dbReference>
<dbReference type="AlphaFoldDB" id="A0A183D2K1"/>
<dbReference type="EMBL" id="UYRT01004713">
    <property type="protein sequence ID" value="VDK37086.1"/>
    <property type="molecule type" value="Genomic_DNA"/>
</dbReference>
<evidence type="ECO:0000313" key="4">
    <source>
        <dbReference type="Proteomes" id="UP000271098"/>
    </source>
</evidence>
<feature type="compositionally biased region" description="Polar residues" evidence="1">
    <location>
        <begin position="148"/>
        <end position="159"/>
    </location>
</feature>
<dbReference type="PROSITE" id="PS50090">
    <property type="entry name" value="MYB_LIKE"/>
    <property type="match status" value="1"/>
</dbReference>
<evidence type="ECO:0000313" key="5">
    <source>
        <dbReference type="WBParaSite" id="GPUH_0000294701-mRNA-1"/>
    </source>
</evidence>
<proteinExistence type="predicted"/>
<dbReference type="OrthoDB" id="10258692at2759"/>
<dbReference type="Proteomes" id="UP000271098">
    <property type="component" value="Unassembled WGS sequence"/>
</dbReference>
<accession>A0A183D2K1</accession>
<reference evidence="5" key="1">
    <citation type="submission" date="2016-06" db="UniProtKB">
        <authorList>
            <consortium name="WormBaseParasite"/>
        </authorList>
    </citation>
    <scope>IDENTIFICATION</scope>
</reference>
<feature type="compositionally biased region" description="Polar residues" evidence="1">
    <location>
        <begin position="215"/>
        <end position="230"/>
    </location>
</feature>
<feature type="compositionally biased region" description="Acidic residues" evidence="1">
    <location>
        <begin position="119"/>
        <end position="130"/>
    </location>
</feature>
<sequence>MPAKWKMITTEQKQFLMHQMLIPDDILKCCPACHKKISKQLDMLLGGELDEQMAVWQRSSVVLWSSDDVEALRSTVTLLGTDDWQAVAEKLSRKYNAEQCREQHEKMQAVDGCHKKEAESEEDDMSDDDREMPRTLTAEAKIEVDPSGESSATLSADETANQEECAVLSPAVVKSPSTHLYKPRFRGTSQPASEVATSPFDATARVKKEPDVLSSPLTQQRSDASASSTSDHGDVPVTPVHATAAPVAVAAGAGSALLATLTASTPDSTPTPVNAFFFCCICTKMTKKQFKRYLMLL</sequence>
<organism evidence="5">
    <name type="scientific">Gongylonema pulchrum</name>
    <dbReference type="NCBI Taxonomy" id="637853"/>
    <lineage>
        <taxon>Eukaryota</taxon>
        <taxon>Metazoa</taxon>
        <taxon>Ecdysozoa</taxon>
        <taxon>Nematoda</taxon>
        <taxon>Chromadorea</taxon>
        <taxon>Rhabditida</taxon>
        <taxon>Spirurina</taxon>
        <taxon>Spiruromorpha</taxon>
        <taxon>Spiruroidea</taxon>
        <taxon>Gongylonematidae</taxon>
        <taxon>Gongylonema</taxon>
    </lineage>
</organism>
<evidence type="ECO:0000259" key="2">
    <source>
        <dbReference type="PROSITE" id="PS50090"/>
    </source>
</evidence>
<feature type="compositionally biased region" description="Basic and acidic residues" evidence="1">
    <location>
        <begin position="106"/>
        <end position="118"/>
    </location>
</feature>
<feature type="compositionally biased region" description="Polar residues" evidence="1">
    <location>
        <begin position="187"/>
        <end position="196"/>
    </location>
</feature>
<feature type="domain" description="Myb-like" evidence="2">
    <location>
        <begin position="64"/>
        <end position="108"/>
    </location>
</feature>
<feature type="region of interest" description="Disordered" evidence="1">
    <location>
        <begin position="182"/>
        <end position="238"/>
    </location>
</feature>
<gene>
    <name evidence="3" type="ORF">GPUH_LOCUS2942</name>
</gene>
<evidence type="ECO:0000313" key="3">
    <source>
        <dbReference type="EMBL" id="VDK37086.1"/>
    </source>
</evidence>
<reference evidence="3 4" key="2">
    <citation type="submission" date="2018-11" db="EMBL/GenBank/DDBJ databases">
        <authorList>
            <consortium name="Pathogen Informatics"/>
        </authorList>
    </citation>
    <scope>NUCLEOTIDE SEQUENCE [LARGE SCALE GENOMIC DNA]</scope>
</reference>
<feature type="region of interest" description="Disordered" evidence="1">
    <location>
        <begin position="106"/>
        <end position="161"/>
    </location>
</feature>